<organism evidence="1 2">
    <name type="scientific">Neolentinus lepideus HHB14362 ss-1</name>
    <dbReference type="NCBI Taxonomy" id="1314782"/>
    <lineage>
        <taxon>Eukaryota</taxon>
        <taxon>Fungi</taxon>
        <taxon>Dikarya</taxon>
        <taxon>Basidiomycota</taxon>
        <taxon>Agaricomycotina</taxon>
        <taxon>Agaricomycetes</taxon>
        <taxon>Gloeophyllales</taxon>
        <taxon>Gloeophyllaceae</taxon>
        <taxon>Neolentinus</taxon>
    </lineage>
</organism>
<reference evidence="1 2" key="1">
    <citation type="journal article" date="2016" name="Mol. Biol. Evol.">
        <title>Comparative Genomics of Early-Diverging Mushroom-Forming Fungi Provides Insights into the Origins of Lignocellulose Decay Capabilities.</title>
        <authorList>
            <person name="Nagy L.G."/>
            <person name="Riley R."/>
            <person name="Tritt A."/>
            <person name="Adam C."/>
            <person name="Daum C."/>
            <person name="Floudas D."/>
            <person name="Sun H."/>
            <person name="Yadav J.S."/>
            <person name="Pangilinan J."/>
            <person name="Larsson K.H."/>
            <person name="Matsuura K."/>
            <person name="Barry K."/>
            <person name="Labutti K."/>
            <person name="Kuo R."/>
            <person name="Ohm R.A."/>
            <person name="Bhattacharya S.S."/>
            <person name="Shirouzu T."/>
            <person name="Yoshinaga Y."/>
            <person name="Martin F.M."/>
            <person name="Grigoriev I.V."/>
            <person name="Hibbett D.S."/>
        </authorList>
    </citation>
    <scope>NUCLEOTIDE SEQUENCE [LARGE SCALE GENOMIC DNA]</scope>
    <source>
        <strain evidence="1 2">HHB14362 ss-1</strain>
    </source>
</reference>
<dbReference type="EMBL" id="KV425554">
    <property type="protein sequence ID" value="KZT29471.1"/>
    <property type="molecule type" value="Genomic_DNA"/>
</dbReference>
<dbReference type="AlphaFoldDB" id="A0A165VCC1"/>
<proteinExistence type="predicted"/>
<dbReference type="InParanoid" id="A0A165VCC1"/>
<sequence length="241" mass="27139">MDYCGSNSIPSESYIEEMRRDSGIAGAAATRSGGHDPDWVPPTVYLTAQNPPIIFRVVACTSSSIAWAKAIVASNATQAEGQYTPRKPSSMIRTPVQWLRFQYTRTRETHYLRDFITRSAIGELPSTIQVVRGVPHRAVRSEGTFLLHEFLSLQKKPIQADTSDSVMGRVAQKWYVATRGSQEFRPRIMRAHNLSTLTPHDDGTAGSFTDDRPPACRSDMIYIYMKRAIEPEFRRDNRIGN</sequence>
<keyword evidence="2" id="KW-1185">Reference proteome</keyword>
<gene>
    <name evidence="1" type="ORF">NEOLEDRAFT_603341</name>
</gene>
<protein>
    <submittedName>
        <fullName evidence="1">Uncharacterized protein</fullName>
    </submittedName>
</protein>
<evidence type="ECO:0000313" key="1">
    <source>
        <dbReference type="EMBL" id="KZT29471.1"/>
    </source>
</evidence>
<name>A0A165VCC1_9AGAM</name>
<dbReference type="Proteomes" id="UP000076761">
    <property type="component" value="Unassembled WGS sequence"/>
</dbReference>
<evidence type="ECO:0000313" key="2">
    <source>
        <dbReference type="Proteomes" id="UP000076761"/>
    </source>
</evidence>
<accession>A0A165VCC1</accession>